<dbReference type="HOGENOM" id="CLU_891373_0_0_1"/>
<evidence type="ECO:0000313" key="2">
    <source>
        <dbReference type="Proteomes" id="UP000016930"/>
    </source>
</evidence>
<proteinExistence type="predicted"/>
<evidence type="ECO:0000313" key="1">
    <source>
        <dbReference type="EMBL" id="EMD35410.1"/>
    </source>
</evidence>
<dbReference type="OrthoDB" id="2867883at2759"/>
<dbReference type="EMBL" id="KB445800">
    <property type="protein sequence ID" value="EMD35410.1"/>
    <property type="molecule type" value="Genomic_DNA"/>
</dbReference>
<dbReference type="InterPro" id="IPR027796">
    <property type="entry name" value="OTT_1508_deam-like"/>
</dbReference>
<dbReference type="Proteomes" id="UP000016930">
    <property type="component" value="Unassembled WGS sequence"/>
</dbReference>
<name>M2QTN5_CERS8</name>
<accession>M2QTN5</accession>
<dbReference type="AlphaFoldDB" id="M2QTN5"/>
<reference evidence="1 2" key="1">
    <citation type="journal article" date="2012" name="Proc. Natl. Acad. Sci. U.S.A.">
        <title>Comparative genomics of Ceriporiopsis subvermispora and Phanerochaete chrysosporium provide insight into selective ligninolysis.</title>
        <authorList>
            <person name="Fernandez-Fueyo E."/>
            <person name="Ruiz-Duenas F.J."/>
            <person name="Ferreira P."/>
            <person name="Floudas D."/>
            <person name="Hibbett D.S."/>
            <person name="Canessa P."/>
            <person name="Larrondo L.F."/>
            <person name="James T.Y."/>
            <person name="Seelenfreund D."/>
            <person name="Lobos S."/>
            <person name="Polanco R."/>
            <person name="Tello M."/>
            <person name="Honda Y."/>
            <person name="Watanabe T."/>
            <person name="Watanabe T."/>
            <person name="Ryu J.S."/>
            <person name="Kubicek C.P."/>
            <person name="Schmoll M."/>
            <person name="Gaskell J."/>
            <person name="Hammel K.E."/>
            <person name="St John F.J."/>
            <person name="Vanden Wymelenberg A."/>
            <person name="Sabat G."/>
            <person name="Splinter BonDurant S."/>
            <person name="Syed K."/>
            <person name="Yadav J.S."/>
            <person name="Doddapaneni H."/>
            <person name="Subramanian V."/>
            <person name="Lavin J.L."/>
            <person name="Oguiza J.A."/>
            <person name="Perez G."/>
            <person name="Pisabarro A.G."/>
            <person name="Ramirez L."/>
            <person name="Santoyo F."/>
            <person name="Master E."/>
            <person name="Coutinho P.M."/>
            <person name="Henrissat B."/>
            <person name="Lombard V."/>
            <person name="Magnuson J.K."/>
            <person name="Kuees U."/>
            <person name="Hori C."/>
            <person name="Igarashi K."/>
            <person name="Samejima M."/>
            <person name="Held B.W."/>
            <person name="Barry K.W."/>
            <person name="LaButti K.M."/>
            <person name="Lapidus A."/>
            <person name="Lindquist E.A."/>
            <person name="Lucas S.M."/>
            <person name="Riley R."/>
            <person name="Salamov A.A."/>
            <person name="Hoffmeister D."/>
            <person name="Schwenk D."/>
            <person name="Hadar Y."/>
            <person name="Yarden O."/>
            <person name="de Vries R.P."/>
            <person name="Wiebenga A."/>
            <person name="Stenlid J."/>
            <person name="Eastwood D."/>
            <person name="Grigoriev I.V."/>
            <person name="Berka R.M."/>
            <person name="Blanchette R.A."/>
            <person name="Kersten P."/>
            <person name="Martinez A.T."/>
            <person name="Vicuna R."/>
            <person name="Cullen D."/>
        </authorList>
    </citation>
    <scope>NUCLEOTIDE SEQUENCE [LARGE SCALE GENOMIC DNA]</scope>
    <source>
        <strain evidence="1 2">B</strain>
    </source>
</reference>
<sequence>MGLQRIDETDHRDLWVAALRRVWKCLDILHTLDFIHSIEIDDLLSFKEHYAFALFSYSFGASRFVHGGMPVFRQTLGDQGIEQFVKEQRGISICWVDNSPSAFSSPTRYRPDIRVRLQDEVDITGAWNSGDSVAPRVHPETQLITYLVREKIDILGNHIGLSKPACWACECYVDCFQPPYARRPQRRITDVSVGTLWKFSEVNGKFRDDWVPPPTPEGKMTIERMAHRLTFGITRRLDPVLYTAGHVWVKNYTDDQYDHCPKLVKLGPEPRRCPELARLVLRTYNMLSDDINTKIESIRKHEIASLSDACAP</sequence>
<keyword evidence="2" id="KW-1185">Reference proteome</keyword>
<organism evidence="1 2">
    <name type="scientific">Ceriporiopsis subvermispora (strain B)</name>
    <name type="common">White-rot fungus</name>
    <name type="synonym">Gelatoporia subvermispora</name>
    <dbReference type="NCBI Taxonomy" id="914234"/>
    <lineage>
        <taxon>Eukaryota</taxon>
        <taxon>Fungi</taxon>
        <taxon>Dikarya</taxon>
        <taxon>Basidiomycota</taxon>
        <taxon>Agaricomycotina</taxon>
        <taxon>Agaricomycetes</taxon>
        <taxon>Polyporales</taxon>
        <taxon>Gelatoporiaceae</taxon>
        <taxon>Gelatoporia</taxon>
    </lineage>
</organism>
<protein>
    <submittedName>
        <fullName evidence="1">Uncharacterized protein</fullName>
    </submittedName>
</protein>
<dbReference type="Pfam" id="PF14441">
    <property type="entry name" value="OTT_1508_deam"/>
    <property type="match status" value="1"/>
</dbReference>
<gene>
    <name evidence="1" type="ORF">CERSUDRAFT_75013</name>
</gene>